<keyword evidence="1" id="KW-0233">DNA recombination</keyword>
<dbReference type="GO" id="GO:0003677">
    <property type="term" value="F:DNA binding"/>
    <property type="evidence" value="ECO:0007669"/>
    <property type="project" value="InterPro"/>
</dbReference>
<dbReference type="InterPro" id="IPR013762">
    <property type="entry name" value="Integrase-like_cat_sf"/>
</dbReference>
<dbReference type="OrthoDB" id="8421690at2"/>
<dbReference type="EMBL" id="LWCS01000001">
    <property type="protein sequence ID" value="OAN42340.1"/>
    <property type="molecule type" value="Genomic_DNA"/>
</dbReference>
<name>A0A178M2N9_MYCIR</name>
<dbReference type="GO" id="GO:0006310">
    <property type="term" value="P:DNA recombination"/>
    <property type="evidence" value="ECO:0007669"/>
    <property type="project" value="UniProtKB-KW"/>
</dbReference>
<dbReference type="AlphaFoldDB" id="A0A178M2N9"/>
<dbReference type="GO" id="GO:0015074">
    <property type="term" value="P:DNA integration"/>
    <property type="evidence" value="ECO:0007669"/>
    <property type="project" value="InterPro"/>
</dbReference>
<dbReference type="SUPFAM" id="SSF56349">
    <property type="entry name" value="DNA breaking-rejoining enzymes"/>
    <property type="match status" value="1"/>
</dbReference>
<comment type="caution">
    <text evidence="3">The sequence shown here is derived from an EMBL/GenBank/DDBJ whole genome shotgun (WGS) entry which is preliminary data.</text>
</comment>
<dbReference type="InterPro" id="IPR011010">
    <property type="entry name" value="DNA_brk_join_enz"/>
</dbReference>
<reference evidence="3 4" key="1">
    <citation type="submission" date="2016-04" db="EMBL/GenBank/DDBJ databases">
        <title>Draft Genome Sequences of Staphylococcus capitis Strain H36, S. capitis Strain H65, S. cohnii Strain H62, S. hominis Strain H69, Mycobacterium iranicum Strain H39, Plantibacter sp. Strain H53, Pseudomonas oryzihabitans Strain H72, and Microbacterium sp. Strain H83, isolated from residential settings.</title>
        <authorList>
            <person name="Lymperopoulou D."/>
            <person name="Adams R.I."/>
            <person name="Lindow S."/>
            <person name="Coil D.A."/>
            <person name="Jospin G."/>
            <person name="Eisen J.A."/>
        </authorList>
    </citation>
    <scope>NUCLEOTIDE SEQUENCE [LARGE SCALE GENOMIC DNA]</scope>
    <source>
        <strain evidence="3 4">H39</strain>
    </source>
</reference>
<dbReference type="PROSITE" id="PS51898">
    <property type="entry name" value="TYR_RECOMBINASE"/>
    <property type="match status" value="1"/>
</dbReference>
<evidence type="ECO:0000256" key="1">
    <source>
        <dbReference type="ARBA" id="ARBA00023172"/>
    </source>
</evidence>
<dbReference type="Proteomes" id="UP000078396">
    <property type="component" value="Unassembled WGS sequence"/>
</dbReference>
<protein>
    <submittedName>
        <fullName evidence="3">Transposase</fullName>
    </submittedName>
</protein>
<gene>
    <name evidence="3" type="ORF">A4X20_01150</name>
</gene>
<dbReference type="Gene3D" id="1.10.443.10">
    <property type="entry name" value="Intergrase catalytic core"/>
    <property type="match status" value="1"/>
</dbReference>
<accession>A0A178M2N9</accession>
<evidence type="ECO:0000313" key="3">
    <source>
        <dbReference type="EMBL" id="OAN42340.1"/>
    </source>
</evidence>
<dbReference type="InterPro" id="IPR002104">
    <property type="entry name" value="Integrase_catalytic"/>
</dbReference>
<feature type="domain" description="Tyr recombinase" evidence="2">
    <location>
        <begin position="504"/>
        <end position="725"/>
    </location>
</feature>
<proteinExistence type="predicted"/>
<evidence type="ECO:0000313" key="4">
    <source>
        <dbReference type="Proteomes" id="UP000078396"/>
    </source>
</evidence>
<organism evidence="3 4">
    <name type="scientific">Mycolicibacterium iranicum</name>
    <name type="common">Mycobacterium iranicum</name>
    <dbReference type="NCBI Taxonomy" id="912594"/>
    <lineage>
        <taxon>Bacteria</taxon>
        <taxon>Bacillati</taxon>
        <taxon>Actinomycetota</taxon>
        <taxon>Actinomycetes</taxon>
        <taxon>Mycobacteriales</taxon>
        <taxon>Mycobacteriaceae</taxon>
        <taxon>Mycolicibacterium</taxon>
    </lineage>
</organism>
<evidence type="ECO:0000259" key="2">
    <source>
        <dbReference type="PROSITE" id="PS51898"/>
    </source>
</evidence>
<dbReference type="Pfam" id="PF00589">
    <property type="entry name" value="Phage_integrase"/>
    <property type="match status" value="1"/>
</dbReference>
<sequence length="896" mass="100976">MTGSAMSAVEALAPSTTSDYLGLTVEQRYDVVSQRFPSWLLTEPIEFPTHHETYGWACRVQGCGGRLSPTETRLICISHAQEYRRVQGSVDLAEFVRNADPVSPHTTGWALSRRPDCMICGSNREAWKTGYCTHHGSLLRKARQRNGPQKRARDEWVSEARWRELQRPMPPYEPCSVPCCVHDSVRHVHVDDQDHRVCDGHIQQWDDWLTADGKTPGPRGWHVFVGSAAVRESVSAPSSRGLLSLAALPYGLQNEIRYALHRHASNARRTVWRPAELQKVIDTLAASGVTSLCDSRIDDLAEKYVGKRGRRIWLDLPAAARSLIVTEDIAKAAGWFDPILVGSSPFAGTTTGENRRKVWDLTEVSQDWLRDALWEFLRDEALKPTGKRPNVGTVRNRIAGIALLSQILWQNRNDHGDDPTRLGRADAKAVKDTWDLWFRDQIPIPRLIKHKGRGTSTLTDLTRHTYTVSMRTVLRRSHEKHRTPPGLDSFILGLPRYPQPVNRPRPRPLSQDDFQLLISAESIAALEALDSNDVGIADIWLTQAFQGGRISETLKLRLGCVGLVGRAQPYIWRDISKVNVVDWGMPCYLPVYERLLRRQELTRAKLRARHSAELAALDGRGRAQFEASWDRDKPLFPSAISNPDLAFEVSQTGFRNPWTQWFESLGLKWITTHQTRSTLAMSLLDNGAPPALVRQVLGHFSEESLAHYARYNDTTVKRHLQQVWTAGPGMDKPGTILLRPNEINTDDSAAAAARIDLTIVPVEHGLCRYGPVVGGTQCPWQKNCTDGPDGPCEHFVLTGADLAYWERKRDRDYHFAERAPTDETRDYILSRWHPWEPVLTGLREALNELGLLEEAEKLDLRAPVHDYFDPLFSTGIPISHLIQPANGDMTALPPQV</sequence>